<dbReference type="EMBL" id="MU839023">
    <property type="protein sequence ID" value="KAK1763954.1"/>
    <property type="molecule type" value="Genomic_DNA"/>
</dbReference>
<name>A0AAJ0BVP6_9PEZI</name>
<keyword evidence="4" id="KW-1185">Reference proteome</keyword>
<feature type="signal peptide" evidence="1">
    <location>
        <begin position="1"/>
        <end position="25"/>
    </location>
</feature>
<evidence type="ECO:0000259" key="2">
    <source>
        <dbReference type="Pfam" id="PF26061"/>
    </source>
</evidence>
<proteinExistence type="predicted"/>
<organism evidence="3 4">
    <name type="scientific">Phialemonium atrogriseum</name>
    <dbReference type="NCBI Taxonomy" id="1093897"/>
    <lineage>
        <taxon>Eukaryota</taxon>
        <taxon>Fungi</taxon>
        <taxon>Dikarya</taxon>
        <taxon>Ascomycota</taxon>
        <taxon>Pezizomycotina</taxon>
        <taxon>Sordariomycetes</taxon>
        <taxon>Sordariomycetidae</taxon>
        <taxon>Cephalothecales</taxon>
        <taxon>Cephalothecaceae</taxon>
        <taxon>Phialemonium</taxon>
    </lineage>
</organism>
<accession>A0AAJ0BVP6</accession>
<dbReference type="AlphaFoldDB" id="A0AAJ0BVP6"/>
<dbReference type="Pfam" id="PF26061">
    <property type="entry name" value="DUF8021"/>
    <property type="match status" value="1"/>
</dbReference>
<feature type="chain" id="PRO_5042477241" description="DUF8021 domain-containing protein" evidence="1">
    <location>
        <begin position="26"/>
        <end position="293"/>
    </location>
</feature>
<comment type="caution">
    <text evidence="3">The sequence shown here is derived from an EMBL/GenBank/DDBJ whole genome shotgun (WGS) entry which is preliminary data.</text>
</comment>
<dbReference type="InterPro" id="IPR058334">
    <property type="entry name" value="DUF8021"/>
</dbReference>
<evidence type="ECO:0000313" key="3">
    <source>
        <dbReference type="EMBL" id="KAK1763954.1"/>
    </source>
</evidence>
<dbReference type="RefSeq" id="XP_060280167.1">
    <property type="nucleotide sequence ID" value="XM_060428844.1"/>
</dbReference>
<reference evidence="3" key="1">
    <citation type="submission" date="2023-06" db="EMBL/GenBank/DDBJ databases">
        <title>Genome-scale phylogeny and comparative genomics of the fungal order Sordariales.</title>
        <authorList>
            <consortium name="Lawrence Berkeley National Laboratory"/>
            <person name="Hensen N."/>
            <person name="Bonometti L."/>
            <person name="Westerberg I."/>
            <person name="Brannstrom I.O."/>
            <person name="Guillou S."/>
            <person name="Cros-Aarteil S."/>
            <person name="Calhoun S."/>
            <person name="Haridas S."/>
            <person name="Kuo A."/>
            <person name="Mondo S."/>
            <person name="Pangilinan J."/>
            <person name="Riley R."/>
            <person name="Labutti K."/>
            <person name="Andreopoulos B."/>
            <person name="Lipzen A."/>
            <person name="Chen C."/>
            <person name="Yanf M."/>
            <person name="Daum C."/>
            <person name="Ng V."/>
            <person name="Clum A."/>
            <person name="Steindorff A."/>
            <person name="Ohm R."/>
            <person name="Martin F."/>
            <person name="Silar P."/>
            <person name="Natvig D."/>
            <person name="Lalanne C."/>
            <person name="Gautier V."/>
            <person name="Ament-Velasquez S.L."/>
            <person name="Kruys A."/>
            <person name="Hutchinson M.I."/>
            <person name="Powell A.J."/>
            <person name="Barry K."/>
            <person name="Miller A.N."/>
            <person name="Grigoriev I.V."/>
            <person name="Debuchy R."/>
            <person name="Gladieux P."/>
            <person name="Thoren M.H."/>
            <person name="Johannesson H."/>
        </authorList>
    </citation>
    <scope>NUCLEOTIDE SEQUENCE</scope>
    <source>
        <strain evidence="3">8032-3</strain>
    </source>
</reference>
<keyword evidence="1" id="KW-0732">Signal</keyword>
<evidence type="ECO:0000313" key="4">
    <source>
        <dbReference type="Proteomes" id="UP001244011"/>
    </source>
</evidence>
<sequence length="293" mass="31199">MTNCKSSTCLRLGALASAFVAPAAAAGCDRSTLIETTSRYVAAQSLGEIRYLQGLTANTTYTENANATAIGAGILSRALKIDHSRSIHDTTACSTYTELIIADPAHPYVIGTQIRLAADGGGWNGTGIAKVETIVTEAGDWLFNPQHTLHYTLAEAWDPVPEAQRDTRETIQAAADAYLDLFRKGPGSVDVPWADGCRRLEGGLYTAPGDTCISGVPTGVELVNRRYVIDEVLGSVDVFMSFGGGESGSGLPDSHQFRIENGKIRFIHTITHCFQPNCGFGDPPAELGQDVGY</sequence>
<feature type="domain" description="DUF8021" evidence="2">
    <location>
        <begin position="164"/>
        <end position="271"/>
    </location>
</feature>
<dbReference type="GeneID" id="85312031"/>
<dbReference type="Proteomes" id="UP001244011">
    <property type="component" value="Unassembled WGS sequence"/>
</dbReference>
<protein>
    <recommendedName>
        <fullName evidence="2">DUF8021 domain-containing protein</fullName>
    </recommendedName>
</protein>
<evidence type="ECO:0000256" key="1">
    <source>
        <dbReference type="SAM" id="SignalP"/>
    </source>
</evidence>
<dbReference type="PROSITE" id="PS51257">
    <property type="entry name" value="PROKAR_LIPOPROTEIN"/>
    <property type="match status" value="1"/>
</dbReference>
<gene>
    <name evidence="3" type="ORF">QBC33DRAFT_548407</name>
</gene>